<dbReference type="HOGENOM" id="CLU_2476878_0_0_10"/>
<sequence>MDSILSCMTAGHNIYTINRERKQLFLTNPQLVPHLYKKTTIDSQSDYYARKQLSIYFLYPHCNRIGRFPLSFPSVWTRPKGHRIWTW</sequence>
<name>U6RB07_9BACT</name>
<dbReference type="EMBL" id="AQHY01000030">
    <property type="protein sequence ID" value="EOA53670.1"/>
    <property type="molecule type" value="Genomic_DNA"/>
</dbReference>
<dbReference type="Proteomes" id="UP000017831">
    <property type="component" value="Unassembled WGS sequence"/>
</dbReference>
<evidence type="ECO:0000313" key="1">
    <source>
        <dbReference type="EMBL" id="EOA53670.1"/>
    </source>
</evidence>
<dbReference type="STRING" id="1121098.HMPREF1534_02791"/>
<proteinExistence type="predicted"/>
<organism evidence="1 2">
    <name type="scientific">Phocaeicola massiliensis B84634 = Timone 84634 = DSM 17679 = JCM 13223</name>
    <dbReference type="NCBI Taxonomy" id="1121098"/>
    <lineage>
        <taxon>Bacteria</taxon>
        <taxon>Pseudomonadati</taxon>
        <taxon>Bacteroidota</taxon>
        <taxon>Bacteroidia</taxon>
        <taxon>Bacteroidales</taxon>
        <taxon>Bacteroidaceae</taxon>
        <taxon>Phocaeicola</taxon>
    </lineage>
</organism>
<keyword evidence="2" id="KW-1185">Reference proteome</keyword>
<comment type="caution">
    <text evidence="1">The sequence shown here is derived from an EMBL/GenBank/DDBJ whole genome shotgun (WGS) entry which is preliminary data.</text>
</comment>
<protein>
    <submittedName>
        <fullName evidence="1">Uncharacterized protein</fullName>
    </submittedName>
</protein>
<dbReference type="AlphaFoldDB" id="U6RB07"/>
<gene>
    <name evidence="1" type="ORF">HMPREF1534_02791</name>
</gene>
<reference evidence="1 2" key="1">
    <citation type="submission" date="2013-04" db="EMBL/GenBank/DDBJ databases">
        <title>The Genome Sequence of Bacteroides massiliensis DSM 17679.</title>
        <authorList>
            <consortium name="The Broad Institute Genomics Platform"/>
            <person name="Earl A."/>
            <person name="Ward D."/>
            <person name="Feldgarden M."/>
            <person name="Gevers D."/>
            <person name="Martens E."/>
            <person name="Fenner L."/>
            <person name="Roux V."/>
            <person name="Mallet M.N."/>
            <person name="Raoult D."/>
            <person name="Walker B."/>
            <person name="Young S."/>
            <person name="Zeng Q."/>
            <person name="Gargeya S."/>
            <person name="Fitzgerald M."/>
            <person name="Haas B."/>
            <person name="Abouelleil A."/>
            <person name="Allen A.W."/>
            <person name="Alvarado L."/>
            <person name="Arachchi H.M."/>
            <person name="Berlin A.M."/>
            <person name="Chapman S.B."/>
            <person name="Gainer-Dewar J."/>
            <person name="Goldberg J."/>
            <person name="Griggs A."/>
            <person name="Gujja S."/>
            <person name="Hansen M."/>
            <person name="Howarth C."/>
            <person name="Imamovic A."/>
            <person name="Ireland A."/>
            <person name="Larimer J."/>
            <person name="McCowan C."/>
            <person name="Murphy C."/>
            <person name="Pearson M."/>
            <person name="Poon T.W."/>
            <person name="Priest M."/>
            <person name="Roberts A."/>
            <person name="Saif S."/>
            <person name="Shea T."/>
            <person name="Sisk P."/>
            <person name="Sykes S."/>
            <person name="Wortman J."/>
            <person name="Nusbaum C."/>
            <person name="Birren B."/>
        </authorList>
    </citation>
    <scope>NUCLEOTIDE SEQUENCE [LARGE SCALE GENOMIC DNA]</scope>
    <source>
        <strain evidence="2">B84634 / Timone 84634 / DSM 17679 / JCM 13223</strain>
    </source>
</reference>
<accession>U6RB07</accession>
<evidence type="ECO:0000313" key="2">
    <source>
        <dbReference type="Proteomes" id="UP000017831"/>
    </source>
</evidence>